<dbReference type="STRING" id="336566.ABB30_14065"/>
<evidence type="ECO:0000256" key="1">
    <source>
        <dbReference type="SAM" id="SignalP"/>
    </source>
</evidence>
<sequence length="190" mass="21097">MYKTLLAASLLATLPFTAKASDSLSYTYVEAGYTYTDTDNASADGFAIKGMAAVHPSVHLFADYSRQKVDDIEVKVDQWRAGIGYNHELSSTTDLLLRASWLGFRPEYGDNANGYALELGGRLWASRHWQVEAVAGWEDYSESAGFDPKGEFYGRLGALAQFNEYWGLSAQVRLGKHSSSEWFIGPRASW</sequence>
<keyword evidence="3" id="KW-1185">Reference proteome</keyword>
<dbReference type="PATRIC" id="fig|336566.3.peg.2380"/>
<accession>A0A0R0D8T0</accession>
<dbReference type="AlphaFoldDB" id="A0A0R0D8T0"/>
<dbReference type="NCBIfam" id="NF041455">
    <property type="entry name" value="DSF_Ax21"/>
    <property type="match status" value="1"/>
</dbReference>
<protein>
    <recommendedName>
        <fullName evidence="4">Outer membrane protein beta-barrel domain-containing protein</fullName>
    </recommendedName>
</protein>
<feature type="signal peptide" evidence="1">
    <location>
        <begin position="1"/>
        <end position="20"/>
    </location>
</feature>
<evidence type="ECO:0000313" key="3">
    <source>
        <dbReference type="Proteomes" id="UP000050956"/>
    </source>
</evidence>
<evidence type="ECO:0008006" key="4">
    <source>
        <dbReference type="Google" id="ProtNLM"/>
    </source>
</evidence>
<dbReference type="Gene3D" id="2.40.160.10">
    <property type="entry name" value="Porin"/>
    <property type="match status" value="1"/>
</dbReference>
<dbReference type="RefSeq" id="WP_057638938.1">
    <property type="nucleotide sequence ID" value="NZ_LDJM01000044.1"/>
</dbReference>
<dbReference type="EMBL" id="LDJM01000044">
    <property type="protein sequence ID" value="KRG74350.1"/>
    <property type="molecule type" value="Genomic_DNA"/>
</dbReference>
<dbReference type="InterPro" id="IPR026364">
    <property type="entry name" value="Ax21"/>
</dbReference>
<dbReference type="SUPFAM" id="SSF56935">
    <property type="entry name" value="Porins"/>
    <property type="match status" value="1"/>
</dbReference>
<gene>
    <name evidence="2" type="ORF">ABB30_14065</name>
</gene>
<keyword evidence="1" id="KW-0732">Signal</keyword>
<proteinExistence type="predicted"/>
<name>A0A0R0D8T0_9GAMM</name>
<reference evidence="2 3" key="1">
    <citation type="submission" date="2015-05" db="EMBL/GenBank/DDBJ databases">
        <title>Genome sequencing and analysis of members of genus Stenotrophomonas.</title>
        <authorList>
            <person name="Patil P.P."/>
            <person name="Midha S."/>
            <person name="Patil P.B."/>
        </authorList>
    </citation>
    <scope>NUCLEOTIDE SEQUENCE [LARGE SCALE GENOMIC DNA]</scope>
    <source>
        <strain evidence="2 3">DSM 24757</strain>
    </source>
</reference>
<organism evidence="2 3">
    <name type="scientific">Stenotrophomonas ginsengisoli</name>
    <dbReference type="NCBI Taxonomy" id="336566"/>
    <lineage>
        <taxon>Bacteria</taxon>
        <taxon>Pseudomonadati</taxon>
        <taxon>Pseudomonadota</taxon>
        <taxon>Gammaproteobacteria</taxon>
        <taxon>Lysobacterales</taxon>
        <taxon>Lysobacteraceae</taxon>
        <taxon>Stenotrophomonas</taxon>
    </lineage>
</organism>
<dbReference type="Proteomes" id="UP000050956">
    <property type="component" value="Unassembled WGS sequence"/>
</dbReference>
<comment type="caution">
    <text evidence="2">The sequence shown here is derived from an EMBL/GenBank/DDBJ whole genome shotgun (WGS) entry which is preliminary data.</text>
</comment>
<dbReference type="OrthoDB" id="5974338at2"/>
<dbReference type="InterPro" id="IPR023614">
    <property type="entry name" value="Porin_dom_sf"/>
</dbReference>
<evidence type="ECO:0000313" key="2">
    <source>
        <dbReference type="EMBL" id="KRG74350.1"/>
    </source>
</evidence>
<feature type="chain" id="PRO_5006395285" description="Outer membrane protein beta-barrel domain-containing protein" evidence="1">
    <location>
        <begin position="21"/>
        <end position="190"/>
    </location>
</feature>